<sequence>MMRPFSFQDMGAAPITANPCIVNKSYDVLHIVDTQLYKRSGLSSKILAHNIIAISNKCSTYLAMTTLVNLIIDLDKDEKHSIRMPNRKTRFVTCIDISVVIFIVVFGIATLPIKIKKIWKTMNCLNETDKILLLKNSQRFRRSSIHFIVFVFVLTVIIFSYDVSSWFVVLQQQSKSPVEYLKAYFCFYWLYVVMLAKELLYWHVIFFVKIKISTLNARLRELKKASSHNERPKIVIDGSDLDRWSLNRGIRKVNSITPQSNCTSGIGLSLDQEITSLTRYQDHIFQAVEVINSTTEYGIHIFAKGKLIFVILQTIWVIGHLGRVLIIVEPCQLCINEHRKTSNLICDLLTNELKEHVERAVSTDRCIRIFLTSIKIHCENIFL</sequence>
<keyword evidence="1" id="KW-1133">Transmembrane helix</keyword>
<proteinExistence type="predicted"/>
<feature type="transmembrane region" description="Helical" evidence="1">
    <location>
        <begin position="188"/>
        <end position="208"/>
    </location>
</feature>
<evidence type="ECO:0000256" key="1">
    <source>
        <dbReference type="SAM" id="Phobius"/>
    </source>
</evidence>
<dbReference type="EMBL" id="CAACVG010007586">
    <property type="protein sequence ID" value="VEN46194.1"/>
    <property type="molecule type" value="Genomic_DNA"/>
</dbReference>
<dbReference type="Proteomes" id="UP000410492">
    <property type="component" value="Unassembled WGS sequence"/>
</dbReference>
<keyword evidence="1" id="KW-0472">Membrane</keyword>
<gene>
    <name evidence="2" type="ORF">CALMAC_LOCUS8371</name>
</gene>
<accession>A0A653CFP9</accession>
<keyword evidence="3" id="KW-1185">Reference proteome</keyword>
<dbReference type="AlphaFoldDB" id="A0A653CFP9"/>
<evidence type="ECO:0008006" key="4">
    <source>
        <dbReference type="Google" id="ProtNLM"/>
    </source>
</evidence>
<evidence type="ECO:0000313" key="2">
    <source>
        <dbReference type="EMBL" id="VEN46194.1"/>
    </source>
</evidence>
<keyword evidence="1" id="KW-0812">Transmembrane</keyword>
<feature type="transmembrane region" description="Helical" evidence="1">
    <location>
        <begin position="90"/>
        <end position="113"/>
    </location>
</feature>
<dbReference type="OrthoDB" id="8176814at2759"/>
<feature type="transmembrane region" description="Helical" evidence="1">
    <location>
        <begin position="145"/>
        <end position="168"/>
    </location>
</feature>
<reference evidence="2 3" key="1">
    <citation type="submission" date="2019-01" db="EMBL/GenBank/DDBJ databases">
        <authorList>
            <person name="Sayadi A."/>
        </authorList>
    </citation>
    <scope>NUCLEOTIDE SEQUENCE [LARGE SCALE GENOMIC DNA]</scope>
</reference>
<evidence type="ECO:0000313" key="3">
    <source>
        <dbReference type="Proteomes" id="UP000410492"/>
    </source>
</evidence>
<protein>
    <recommendedName>
        <fullName evidence="4">Gustatory receptor</fullName>
    </recommendedName>
</protein>
<organism evidence="2 3">
    <name type="scientific">Callosobruchus maculatus</name>
    <name type="common">Southern cowpea weevil</name>
    <name type="synonym">Pulse bruchid</name>
    <dbReference type="NCBI Taxonomy" id="64391"/>
    <lineage>
        <taxon>Eukaryota</taxon>
        <taxon>Metazoa</taxon>
        <taxon>Ecdysozoa</taxon>
        <taxon>Arthropoda</taxon>
        <taxon>Hexapoda</taxon>
        <taxon>Insecta</taxon>
        <taxon>Pterygota</taxon>
        <taxon>Neoptera</taxon>
        <taxon>Endopterygota</taxon>
        <taxon>Coleoptera</taxon>
        <taxon>Polyphaga</taxon>
        <taxon>Cucujiformia</taxon>
        <taxon>Chrysomeloidea</taxon>
        <taxon>Chrysomelidae</taxon>
        <taxon>Bruchinae</taxon>
        <taxon>Bruchini</taxon>
        <taxon>Callosobruchus</taxon>
    </lineage>
</organism>
<feature type="non-terminal residue" evidence="2">
    <location>
        <position position="383"/>
    </location>
</feature>
<name>A0A653CFP9_CALMS</name>